<keyword evidence="7" id="KW-0675">Receptor</keyword>
<organism evidence="12 13">
    <name type="scientific">Daphnia pulex</name>
    <name type="common">Water flea</name>
    <dbReference type="NCBI Taxonomy" id="6669"/>
    <lineage>
        <taxon>Eukaryota</taxon>
        <taxon>Metazoa</taxon>
        <taxon>Ecdysozoa</taxon>
        <taxon>Arthropoda</taxon>
        <taxon>Crustacea</taxon>
        <taxon>Branchiopoda</taxon>
        <taxon>Diplostraca</taxon>
        <taxon>Cladocera</taxon>
        <taxon>Anomopoda</taxon>
        <taxon>Daphniidae</taxon>
        <taxon>Daphnia</taxon>
    </lineage>
</organism>
<dbReference type="AlphaFoldDB" id="E9GSV9"/>
<dbReference type="Proteomes" id="UP000000305">
    <property type="component" value="Unassembled WGS sequence"/>
</dbReference>
<reference evidence="12 13" key="1">
    <citation type="journal article" date="2011" name="Science">
        <title>The ecoresponsive genome of Daphnia pulex.</title>
        <authorList>
            <person name="Colbourne J.K."/>
            <person name="Pfrender M.E."/>
            <person name="Gilbert D."/>
            <person name="Thomas W.K."/>
            <person name="Tucker A."/>
            <person name="Oakley T.H."/>
            <person name="Tokishita S."/>
            <person name="Aerts A."/>
            <person name="Arnold G.J."/>
            <person name="Basu M.K."/>
            <person name="Bauer D.J."/>
            <person name="Caceres C.E."/>
            <person name="Carmel L."/>
            <person name="Casola C."/>
            <person name="Choi J.H."/>
            <person name="Detter J.C."/>
            <person name="Dong Q."/>
            <person name="Dusheyko S."/>
            <person name="Eads B.D."/>
            <person name="Frohlich T."/>
            <person name="Geiler-Samerotte K.A."/>
            <person name="Gerlach D."/>
            <person name="Hatcher P."/>
            <person name="Jogdeo S."/>
            <person name="Krijgsveld J."/>
            <person name="Kriventseva E.V."/>
            <person name="Kultz D."/>
            <person name="Laforsch C."/>
            <person name="Lindquist E."/>
            <person name="Lopez J."/>
            <person name="Manak J.R."/>
            <person name="Muller J."/>
            <person name="Pangilinan J."/>
            <person name="Patwardhan R.P."/>
            <person name="Pitluck S."/>
            <person name="Pritham E.J."/>
            <person name="Rechtsteiner A."/>
            <person name="Rho M."/>
            <person name="Rogozin I.B."/>
            <person name="Sakarya O."/>
            <person name="Salamov A."/>
            <person name="Schaack S."/>
            <person name="Shapiro H."/>
            <person name="Shiga Y."/>
            <person name="Skalitzky C."/>
            <person name="Smith Z."/>
            <person name="Souvorov A."/>
            <person name="Sung W."/>
            <person name="Tang Z."/>
            <person name="Tsuchiya D."/>
            <person name="Tu H."/>
            <person name="Vos H."/>
            <person name="Wang M."/>
            <person name="Wolf Y.I."/>
            <person name="Yamagata H."/>
            <person name="Yamada T."/>
            <person name="Ye Y."/>
            <person name="Shaw J.R."/>
            <person name="Andrews J."/>
            <person name="Crease T.J."/>
            <person name="Tang H."/>
            <person name="Lucas S.M."/>
            <person name="Robertson H.M."/>
            <person name="Bork P."/>
            <person name="Koonin E.V."/>
            <person name="Zdobnov E.M."/>
            <person name="Grigoriev I.V."/>
            <person name="Lynch M."/>
            <person name="Boore J.L."/>
        </authorList>
    </citation>
    <scope>NUCLEOTIDE SEQUENCE [LARGE SCALE GENOMIC DNA]</scope>
</reference>
<dbReference type="EMBL" id="GL732562">
    <property type="protein sequence ID" value="EFX77499.1"/>
    <property type="molecule type" value="Genomic_DNA"/>
</dbReference>
<dbReference type="GO" id="GO:0015276">
    <property type="term" value="F:ligand-gated monoatomic ion channel activity"/>
    <property type="evidence" value="ECO:0007669"/>
    <property type="project" value="InterPro"/>
</dbReference>
<name>E9GSV9_DAPPU</name>
<feature type="transmembrane region" description="Helical" evidence="9">
    <location>
        <begin position="173"/>
        <end position="195"/>
    </location>
</feature>
<dbReference type="InParanoid" id="E9GSV9"/>
<feature type="chain" id="PRO_5003237412" description="Ionotropic glutamate receptor C-terminal domain-containing protein" evidence="10">
    <location>
        <begin position="19"/>
        <end position="263"/>
    </location>
</feature>
<comment type="subcellular location">
    <subcellularLocation>
        <location evidence="1">Cell membrane</location>
        <topology evidence="1">Multi-pass membrane protein</topology>
    </subcellularLocation>
</comment>
<feature type="signal peptide" evidence="10">
    <location>
        <begin position="1"/>
        <end position="18"/>
    </location>
</feature>
<dbReference type="PANTHER" id="PTHR42643:SF24">
    <property type="entry name" value="IONOTROPIC RECEPTOR 60A"/>
    <property type="match status" value="1"/>
</dbReference>
<keyword evidence="6 9" id="KW-0472">Membrane</keyword>
<evidence type="ECO:0000256" key="7">
    <source>
        <dbReference type="ARBA" id="ARBA00023170"/>
    </source>
</evidence>
<dbReference type="STRING" id="6669.E9GSV9"/>
<dbReference type="InterPro" id="IPR052192">
    <property type="entry name" value="Insect_Ionotropic_Sensory_Rcpt"/>
</dbReference>
<dbReference type="InterPro" id="IPR001320">
    <property type="entry name" value="Iontro_rcpt_C"/>
</dbReference>
<evidence type="ECO:0000256" key="3">
    <source>
        <dbReference type="ARBA" id="ARBA00022475"/>
    </source>
</evidence>
<protein>
    <recommendedName>
        <fullName evidence="11">Ionotropic glutamate receptor C-terminal domain-containing protein</fullName>
    </recommendedName>
</protein>
<dbReference type="FunFam" id="1.10.287.70:FF:000281">
    <property type="entry name" value="Uncharacterized protein"/>
    <property type="match status" value="1"/>
</dbReference>
<keyword evidence="13" id="KW-1185">Reference proteome</keyword>
<dbReference type="GO" id="GO:0050906">
    <property type="term" value="P:detection of stimulus involved in sensory perception"/>
    <property type="evidence" value="ECO:0007669"/>
    <property type="project" value="UniProtKB-ARBA"/>
</dbReference>
<evidence type="ECO:0000256" key="8">
    <source>
        <dbReference type="ARBA" id="ARBA00023180"/>
    </source>
</evidence>
<dbReference type="GO" id="GO:0005886">
    <property type="term" value="C:plasma membrane"/>
    <property type="evidence" value="ECO:0007669"/>
    <property type="project" value="UniProtKB-SubCell"/>
</dbReference>
<evidence type="ECO:0000256" key="4">
    <source>
        <dbReference type="ARBA" id="ARBA00022692"/>
    </source>
</evidence>
<dbReference type="OrthoDB" id="10403415at2759"/>
<comment type="similarity">
    <text evidence="2">Belongs to the glutamate-gated ion channel (TC 1.A.10.1) family.</text>
</comment>
<keyword evidence="5 9" id="KW-1133">Transmembrane helix</keyword>
<dbReference type="HOGENOM" id="CLU_1058688_0_0_1"/>
<keyword evidence="4 9" id="KW-0812">Transmembrane</keyword>
<feature type="transmembrane region" description="Helical" evidence="9">
    <location>
        <begin position="103"/>
        <end position="126"/>
    </location>
</feature>
<dbReference type="PANTHER" id="PTHR42643">
    <property type="entry name" value="IONOTROPIC RECEPTOR 20A-RELATED"/>
    <property type="match status" value="1"/>
</dbReference>
<keyword evidence="3" id="KW-1003">Cell membrane</keyword>
<sequence length="263" mass="29324">MMRLLPFVLFTFLCSANAKQVVDALLRDALPQQEMNPLNGKHLRLIASPEAELYLGALVESLERFKNADFSSPWLSGSFSILIPIPNASTNIGALIQPMRTEVWIYICLSVPTVMASLLGLSKCIIAMNKRMRCKPSEMNFRDSFQVIDYVICVLLSQGAYCGNRQLAIRLAAAAWCLGCFVLVQAYSSTLIAFITSPNNKPIINSVYDIPNVPGLKQTNFSVFTKLGESLREDPNLRCNRTELCLDKVRSGNYVYIHHLPEG</sequence>
<evidence type="ECO:0000256" key="6">
    <source>
        <dbReference type="ARBA" id="ARBA00023136"/>
    </source>
</evidence>
<keyword evidence="8" id="KW-0325">Glycoprotein</keyword>
<evidence type="ECO:0000259" key="11">
    <source>
        <dbReference type="Pfam" id="PF00060"/>
    </source>
</evidence>
<dbReference type="Pfam" id="PF00060">
    <property type="entry name" value="Lig_chan"/>
    <property type="match status" value="1"/>
</dbReference>
<evidence type="ECO:0000256" key="5">
    <source>
        <dbReference type="ARBA" id="ARBA00022989"/>
    </source>
</evidence>
<gene>
    <name evidence="12" type="ORF">DAPPUDRAFT_106141</name>
</gene>
<dbReference type="eggNOG" id="KOG1052">
    <property type="taxonomic scope" value="Eukaryota"/>
</dbReference>
<evidence type="ECO:0000256" key="2">
    <source>
        <dbReference type="ARBA" id="ARBA00008685"/>
    </source>
</evidence>
<evidence type="ECO:0000256" key="9">
    <source>
        <dbReference type="SAM" id="Phobius"/>
    </source>
</evidence>
<evidence type="ECO:0000256" key="1">
    <source>
        <dbReference type="ARBA" id="ARBA00004651"/>
    </source>
</evidence>
<dbReference type="Gene3D" id="1.10.287.70">
    <property type="match status" value="1"/>
</dbReference>
<proteinExistence type="inferred from homology"/>
<dbReference type="KEGG" id="dpx:DAPPUDRAFT_106141"/>
<evidence type="ECO:0000256" key="10">
    <source>
        <dbReference type="SAM" id="SignalP"/>
    </source>
</evidence>
<accession>E9GSV9</accession>
<keyword evidence="10" id="KW-0732">Signal</keyword>
<evidence type="ECO:0000313" key="12">
    <source>
        <dbReference type="EMBL" id="EFX77499.1"/>
    </source>
</evidence>
<feature type="domain" description="Ionotropic glutamate receptor C-terminal" evidence="11">
    <location>
        <begin position="101"/>
        <end position="210"/>
    </location>
</feature>
<evidence type="ECO:0000313" key="13">
    <source>
        <dbReference type="Proteomes" id="UP000000305"/>
    </source>
</evidence>